<evidence type="ECO:0000313" key="2">
    <source>
        <dbReference type="Proteomes" id="UP000197019"/>
    </source>
</evidence>
<gene>
    <name evidence="1" type="ORF">CEK71_19415</name>
</gene>
<evidence type="ECO:0000313" key="1">
    <source>
        <dbReference type="EMBL" id="ASF48064.1"/>
    </source>
</evidence>
<organism evidence="1 2">
    <name type="scientific">Methylovulum psychrotolerans</name>
    <dbReference type="NCBI Taxonomy" id="1704499"/>
    <lineage>
        <taxon>Bacteria</taxon>
        <taxon>Pseudomonadati</taxon>
        <taxon>Pseudomonadota</taxon>
        <taxon>Gammaproteobacteria</taxon>
        <taxon>Methylococcales</taxon>
        <taxon>Methylococcaceae</taxon>
        <taxon>Methylovulum</taxon>
    </lineage>
</organism>
<dbReference type="KEGG" id="mpsy:CEK71_19415"/>
<accession>A0A1Z4C3I2</accession>
<protein>
    <submittedName>
        <fullName evidence="1">Uncharacterized protein</fullName>
    </submittedName>
</protein>
<keyword evidence="2" id="KW-1185">Reference proteome</keyword>
<name>A0A1Z4C3I2_9GAMM</name>
<reference evidence="1 2" key="1">
    <citation type="submission" date="2017-06" db="EMBL/GenBank/DDBJ databases">
        <title>Genome Sequencing of the methanotroph Methylovulum psychrotolerants str. HV10-M2 isolated from a high-altitude environment.</title>
        <authorList>
            <person name="Mateos-Rivera A."/>
        </authorList>
    </citation>
    <scope>NUCLEOTIDE SEQUENCE [LARGE SCALE GENOMIC DNA]</scope>
    <source>
        <strain evidence="1 2">HV10_M2</strain>
    </source>
</reference>
<dbReference type="AlphaFoldDB" id="A0A1Z4C3I2"/>
<dbReference type="EMBL" id="CP022129">
    <property type="protein sequence ID" value="ASF48064.1"/>
    <property type="molecule type" value="Genomic_DNA"/>
</dbReference>
<sequence length="117" mass="13649">MFKFFIKPALKFCAGSQAPAWEPAYTKLLLREFKKTQRLRQNRLRVYLNGAGKCLCPEFPKRELRKARFPSPVGYAVRTIKRIRARTDVVLYGTATCYLVRTAYPTGLLWEFPMEIL</sequence>
<dbReference type="Proteomes" id="UP000197019">
    <property type="component" value="Chromosome"/>
</dbReference>
<proteinExistence type="predicted"/>